<dbReference type="AlphaFoldDB" id="A0AAT9FJF9"/>
<accession>A0AAT9FJF9</accession>
<sequence>MNNYTGTMKRIIFCGGLALMAGISGVMAQEQQNGKIDAIEVESKVSQIRKWYSEIESDKTLKKTSFNDGDKDGPDRLEITRYTTADGELKKLHRYAGGDHGVGNETYYFHNGKLFFVYIASNYWRFAGSEGPNGESETLDIASQQRLYFHNDQCIKALEKRLEVKGADGAPLLLDKVPNKMKEIDDRMQSYVARAKRFAEIRSQGDFEKFLSQP</sequence>
<organism evidence="2">
    <name type="scientific">Oceaniferula spumae</name>
    <dbReference type="NCBI Taxonomy" id="2979115"/>
    <lineage>
        <taxon>Bacteria</taxon>
        <taxon>Pseudomonadati</taxon>
        <taxon>Verrucomicrobiota</taxon>
        <taxon>Verrucomicrobiia</taxon>
        <taxon>Verrucomicrobiales</taxon>
        <taxon>Verrucomicrobiaceae</taxon>
        <taxon>Oceaniferula</taxon>
    </lineage>
</organism>
<proteinExistence type="predicted"/>
<dbReference type="KEGG" id="osu:NT6N_11070"/>
<evidence type="ECO:0000313" key="2">
    <source>
        <dbReference type="EMBL" id="BDS06067.1"/>
    </source>
</evidence>
<gene>
    <name evidence="2" type="ORF">NT6N_11070</name>
</gene>
<feature type="signal peptide" evidence="1">
    <location>
        <begin position="1"/>
        <end position="28"/>
    </location>
</feature>
<protein>
    <submittedName>
        <fullName evidence="2">Uncharacterized protein</fullName>
    </submittedName>
</protein>
<name>A0AAT9FJF9_9BACT</name>
<keyword evidence="1" id="KW-0732">Signal</keyword>
<reference evidence="2" key="1">
    <citation type="submission" date="2024-07" db="EMBL/GenBank/DDBJ databases">
        <title>Complete genome sequence of Verrucomicrobiaceae bacterium NT6N.</title>
        <authorList>
            <person name="Huang C."/>
            <person name="Takami H."/>
            <person name="Hamasaki K."/>
        </authorList>
    </citation>
    <scope>NUCLEOTIDE SEQUENCE</scope>
    <source>
        <strain evidence="2">NT6N</strain>
    </source>
</reference>
<dbReference type="EMBL" id="AP026866">
    <property type="protein sequence ID" value="BDS06067.1"/>
    <property type="molecule type" value="Genomic_DNA"/>
</dbReference>
<feature type="chain" id="PRO_5043344563" evidence="1">
    <location>
        <begin position="29"/>
        <end position="214"/>
    </location>
</feature>
<evidence type="ECO:0000256" key="1">
    <source>
        <dbReference type="SAM" id="SignalP"/>
    </source>
</evidence>